<feature type="transmembrane region" description="Helical" evidence="6">
    <location>
        <begin position="44"/>
        <end position="69"/>
    </location>
</feature>
<keyword evidence="3 6" id="KW-0812">Transmembrane</keyword>
<feature type="transmembrane region" description="Helical" evidence="6">
    <location>
        <begin position="251"/>
        <end position="272"/>
    </location>
</feature>
<evidence type="ECO:0000256" key="1">
    <source>
        <dbReference type="ARBA" id="ARBA00004651"/>
    </source>
</evidence>
<keyword evidence="8" id="KW-1185">Reference proteome</keyword>
<dbReference type="AlphaFoldDB" id="A0A1H0W6S2"/>
<comment type="subcellular location">
    <subcellularLocation>
        <location evidence="1">Cell membrane</location>
        <topology evidence="1">Multi-pass membrane protein</topology>
    </subcellularLocation>
</comment>
<evidence type="ECO:0000256" key="2">
    <source>
        <dbReference type="ARBA" id="ARBA00022475"/>
    </source>
</evidence>
<protein>
    <submittedName>
        <fullName evidence="7">Membrane protein involved in the export of O-antigen and teichoic acid</fullName>
    </submittedName>
</protein>
<evidence type="ECO:0000313" key="7">
    <source>
        <dbReference type="EMBL" id="SDP86171.1"/>
    </source>
</evidence>
<reference evidence="8" key="1">
    <citation type="submission" date="2016-10" db="EMBL/GenBank/DDBJ databases">
        <authorList>
            <person name="Varghese N."/>
            <person name="Submissions S."/>
        </authorList>
    </citation>
    <scope>NUCLEOTIDE SEQUENCE [LARGE SCALE GENOMIC DNA]</scope>
    <source>
        <strain evidence="8">IBRC-M10078</strain>
    </source>
</reference>
<dbReference type="GO" id="GO:0005886">
    <property type="term" value="C:plasma membrane"/>
    <property type="evidence" value="ECO:0007669"/>
    <property type="project" value="UniProtKB-SubCell"/>
</dbReference>
<sequence>MIKFNVFLKQLIAYFPSQIIPALVSFGIIILLTRYLSIDHYGSYVLFVTTVSLITTLITQWLIQSIFYYRPKYEAMQTLDEFNYYIDKFILFVLGLSFGIVLIISLLWLVAPELLPYEIIVVIIILIAFQSVFLINQTLQQSSMEVNKYSFHISVSNILKFIFIVITILYFDRNIITMLLLGTTLSIAIFVLPELFNQRRRKKITQKNSSVPFFKSMLEYGLPMLGWFFALTIINISDRYMIGWLNSSREVGIYSANFAVVTSAFGLLFAPLTKVMHPIFMKESDRDDIDTSRIELLMNKFTNLFIISGFPIIVLVIIYAKDISLLLLGKSYIDGSDIIPIITCGFFIWNLAMIGHKGLEIKKQTRKMMNFVIIACVLNVVLNYVFIIMFGYKGATWASFLAFLSYALLVYIDSRKNIKWCFDWKVVTIVSVVGMFNYFIITMINIEMKLTILSLIINSSIYILLYLVLIFTAIKLFKIKLSF</sequence>
<dbReference type="RefSeq" id="WP_175490350.1">
    <property type="nucleotide sequence ID" value="NZ_FNJU01000009.1"/>
</dbReference>
<feature type="transmembrane region" description="Helical" evidence="6">
    <location>
        <begin position="117"/>
        <end position="137"/>
    </location>
</feature>
<gene>
    <name evidence="7" type="ORF">SAMN05216565_109112</name>
</gene>
<feature type="transmembrane region" description="Helical" evidence="6">
    <location>
        <begin position="301"/>
        <end position="318"/>
    </location>
</feature>
<feature type="transmembrane region" description="Helical" evidence="6">
    <location>
        <begin position="217"/>
        <end position="236"/>
    </location>
</feature>
<feature type="transmembrane region" description="Helical" evidence="6">
    <location>
        <begin position="424"/>
        <end position="446"/>
    </location>
</feature>
<keyword evidence="5 6" id="KW-0472">Membrane</keyword>
<feature type="transmembrane region" description="Helical" evidence="6">
    <location>
        <begin position="89"/>
        <end position="111"/>
    </location>
</feature>
<feature type="transmembrane region" description="Helical" evidence="6">
    <location>
        <begin position="452"/>
        <end position="477"/>
    </location>
</feature>
<evidence type="ECO:0000313" key="8">
    <source>
        <dbReference type="Proteomes" id="UP000199159"/>
    </source>
</evidence>
<dbReference type="STRING" id="930152.SAMN05216565_109112"/>
<feature type="transmembrane region" description="Helical" evidence="6">
    <location>
        <begin position="395"/>
        <end position="412"/>
    </location>
</feature>
<evidence type="ECO:0000256" key="3">
    <source>
        <dbReference type="ARBA" id="ARBA00022692"/>
    </source>
</evidence>
<dbReference type="Pfam" id="PF01943">
    <property type="entry name" value="Polysacc_synt"/>
    <property type="match status" value="1"/>
</dbReference>
<dbReference type="PANTHER" id="PTHR30250">
    <property type="entry name" value="PST FAMILY PREDICTED COLANIC ACID TRANSPORTER"/>
    <property type="match status" value="1"/>
</dbReference>
<dbReference type="EMBL" id="FNJU01000009">
    <property type="protein sequence ID" value="SDP86171.1"/>
    <property type="molecule type" value="Genomic_DNA"/>
</dbReference>
<feature type="transmembrane region" description="Helical" evidence="6">
    <location>
        <begin position="12"/>
        <end position="32"/>
    </location>
</feature>
<dbReference type="InterPro" id="IPR050833">
    <property type="entry name" value="Poly_Biosynth_Transport"/>
</dbReference>
<evidence type="ECO:0000256" key="6">
    <source>
        <dbReference type="SAM" id="Phobius"/>
    </source>
</evidence>
<organism evidence="7 8">
    <name type="scientific">Litchfieldia salsa</name>
    <dbReference type="NCBI Taxonomy" id="930152"/>
    <lineage>
        <taxon>Bacteria</taxon>
        <taxon>Bacillati</taxon>
        <taxon>Bacillota</taxon>
        <taxon>Bacilli</taxon>
        <taxon>Bacillales</taxon>
        <taxon>Bacillaceae</taxon>
        <taxon>Litchfieldia</taxon>
    </lineage>
</organism>
<feature type="transmembrane region" description="Helical" evidence="6">
    <location>
        <begin position="149"/>
        <end position="169"/>
    </location>
</feature>
<dbReference type="InterPro" id="IPR002797">
    <property type="entry name" value="Polysacc_synth"/>
</dbReference>
<keyword evidence="2" id="KW-1003">Cell membrane</keyword>
<evidence type="ECO:0000256" key="5">
    <source>
        <dbReference type="ARBA" id="ARBA00023136"/>
    </source>
</evidence>
<accession>A0A1H0W6S2</accession>
<proteinExistence type="predicted"/>
<feature type="transmembrane region" description="Helical" evidence="6">
    <location>
        <begin position="175"/>
        <end position="196"/>
    </location>
</feature>
<name>A0A1H0W6S2_9BACI</name>
<feature type="transmembrane region" description="Helical" evidence="6">
    <location>
        <begin position="368"/>
        <end position="389"/>
    </location>
</feature>
<evidence type="ECO:0000256" key="4">
    <source>
        <dbReference type="ARBA" id="ARBA00022989"/>
    </source>
</evidence>
<keyword evidence="4 6" id="KW-1133">Transmembrane helix</keyword>
<feature type="transmembrane region" description="Helical" evidence="6">
    <location>
        <begin position="338"/>
        <end position="356"/>
    </location>
</feature>
<dbReference type="PANTHER" id="PTHR30250:SF11">
    <property type="entry name" value="O-ANTIGEN TRANSPORTER-RELATED"/>
    <property type="match status" value="1"/>
</dbReference>
<dbReference type="Proteomes" id="UP000199159">
    <property type="component" value="Unassembled WGS sequence"/>
</dbReference>